<dbReference type="InterPro" id="IPR036291">
    <property type="entry name" value="NAD(P)-bd_dom_sf"/>
</dbReference>
<dbReference type="PANTHER" id="PTHR45458">
    <property type="entry name" value="SHORT-CHAIN DEHYDROGENASE/REDUCTASE SDR"/>
    <property type="match status" value="1"/>
</dbReference>
<keyword evidence="2" id="KW-1185">Reference proteome</keyword>
<dbReference type="NCBIfam" id="NF005403">
    <property type="entry name" value="PRK06953.1"/>
    <property type="match status" value="1"/>
</dbReference>
<comment type="caution">
    <text evidence="1">The sequence shown here is derived from an EMBL/GenBank/DDBJ whole genome shotgun (WGS) entry which is preliminary data.</text>
</comment>
<evidence type="ECO:0000313" key="1">
    <source>
        <dbReference type="EMBL" id="TFZ07126.1"/>
    </source>
</evidence>
<dbReference type="PANTHER" id="PTHR45458:SF1">
    <property type="entry name" value="SHORT CHAIN DEHYDROGENASE"/>
    <property type="match status" value="1"/>
</dbReference>
<dbReference type="AlphaFoldDB" id="A0A4Z0C629"/>
<dbReference type="RefSeq" id="WP_135263206.1">
    <property type="nucleotide sequence ID" value="NZ_SMLM01000001.1"/>
</dbReference>
<dbReference type="Pfam" id="PF00106">
    <property type="entry name" value="adh_short"/>
    <property type="match status" value="1"/>
</dbReference>
<sequence>MATTLILGASRGIGLEFVRQYRAAGDRVVATARDAQGLKKLEDLGARALKLDVADPASAGGLSRQLDGDKFDVAVYVAGVYSTAGAKEPPTQQEFDRVMRTNVLGAMQVIPQVGPLVEQAGGRFVFITSGMGHIAGTSSSYGWLYRASKAALNMAVRAASHDYPRAIFIAMSPGWVKTDMGGPGAPLTPQQSVSAMREAIARFKPADSGTLRDHDGSQFDGW</sequence>
<dbReference type="GO" id="GO:0016616">
    <property type="term" value="F:oxidoreductase activity, acting on the CH-OH group of donors, NAD or NADP as acceptor"/>
    <property type="evidence" value="ECO:0007669"/>
    <property type="project" value="TreeGrafter"/>
</dbReference>
<organism evidence="1 2">
    <name type="scientific">Ramlibacter henchirensis</name>
    <dbReference type="NCBI Taxonomy" id="204072"/>
    <lineage>
        <taxon>Bacteria</taxon>
        <taxon>Pseudomonadati</taxon>
        <taxon>Pseudomonadota</taxon>
        <taxon>Betaproteobacteria</taxon>
        <taxon>Burkholderiales</taxon>
        <taxon>Comamonadaceae</taxon>
        <taxon>Ramlibacter</taxon>
    </lineage>
</organism>
<dbReference type="Gene3D" id="3.40.50.720">
    <property type="entry name" value="NAD(P)-binding Rossmann-like Domain"/>
    <property type="match status" value="1"/>
</dbReference>
<gene>
    <name evidence="1" type="ORF">EZ313_11080</name>
</gene>
<dbReference type="CDD" id="cd05325">
    <property type="entry name" value="carb_red_sniffer_like_SDR_c"/>
    <property type="match status" value="1"/>
</dbReference>
<dbReference type="InterPro" id="IPR052184">
    <property type="entry name" value="SDR_enzymes"/>
</dbReference>
<name>A0A4Z0C629_9BURK</name>
<dbReference type="InterPro" id="IPR002347">
    <property type="entry name" value="SDR_fam"/>
</dbReference>
<reference evidence="1 2" key="1">
    <citation type="submission" date="2019-03" db="EMBL/GenBank/DDBJ databases">
        <title>Ramlibacter henchirensis DSM 14656, whole genome shotgun sequence.</title>
        <authorList>
            <person name="Zhang X."/>
            <person name="Feng G."/>
            <person name="Zhu H."/>
        </authorList>
    </citation>
    <scope>NUCLEOTIDE SEQUENCE [LARGE SCALE GENOMIC DNA]</scope>
    <source>
        <strain evidence="1 2">DSM 14656</strain>
    </source>
</reference>
<dbReference type="PRINTS" id="PR00081">
    <property type="entry name" value="GDHRDH"/>
</dbReference>
<dbReference type="Proteomes" id="UP000298180">
    <property type="component" value="Unassembled WGS sequence"/>
</dbReference>
<dbReference type="EMBL" id="SMLM01000001">
    <property type="protein sequence ID" value="TFZ07126.1"/>
    <property type="molecule type" value="Genomic_DNA"/>
</dbReference>
<evidence type="ECO:0000313" key="2">
    <source>
        <dbReference type="Proteomes" id="UP000298180"/>
    </source>
</evidence>
<dbReference type="SUPFAM" id="SSF51735">
    <property type="entry name" value="NAD(P)-binding Rossmann-fold domains"/>
    <property type="match status" value="1"/>
</dbReference>
<accession>A0A4Z0C629</accession>
<dbReference type="OrthoDB" id="5786478at2"/>
<proteinExistence type="predicted"/>
<protein>
    <submittedName>
        <fullName evidence="1">SDR family oxidoreductase</fullName>
    </submittedName>
</protein>